<organism evidence="7 8">
    <name type="scientific">Kibdelosporangium lantanae</name>
    <dbReference type="NCBI Taxonomy" id="1497396"/>
    <lineage>
        <taxon>Bacteria</taxon>
        <taxon>Bacillati</taxon>
        <taxon>Actinomycetota</taxon>
        <taxon>Actinomycetes</taxon>
        <taxon>Pseudonocardiales</taxon>
        <taxon>Pseudonocardiaceae</taxon>
        <taxon>Kibdelosporangium</taxon>
    </lineage>
</organism>
<sequence>NQGLPVLLLALVWFVLGPALTGSTVGKRAMLLRLQRTNGRRVGPLALLVRYGIMLSPFWLLWLALSVDVWDVFNHPERLLILLGLLLSFFVMAVWTPLAVFFGDDHRAPYEQLTRTINVAIVRVNLESTSPSH</sequence>
<feature type="non-terminal residue" evidence="7">
    <location>
        <position position="1"/>
    </location>
</feature>
<evidence type="ECO:0000256" key="5">
    <source>
        <dbReference type="SAM" id="Phobius"/>
    </source>
</evidence>
<accession>A0ABW3M5N7</accession>
<feature type="transmembrane region" description="Helical" evidence="5">
    <location>
        <begin position="79"/>
        <end position="102"/>
    </location>
</feature>
<name>A0ABW3M5N7_9PSEU</name>
<feature type="domain" description="RDD" evidence="6">
    <location>
        <begin position="5"/>
        <end position="90"/>
    </location>
</feature>
<evidence type="ECO:0000256" key="1">
    <source>
        <dbReference type="ARBA" id="ARBA00004141"/>
    </source>
</evidence>
<evidence type="ECO:0000256" key="3">
    <source>
        <dbReference type="ARBA" id="ARBA00022989"/>
    </source>
</evidence>
<reference evidence="8" key="1">
    <citation type="journal article" date="2019" name="Int. J. Syst. Evol. Microbiol.">
        <title>The Global Catalogue of Microorganisms (GCM) 10K type strain sequencing project: providing services to taxonomists for standard genome sequencing and annotation.</title>
        <authorList>
            <consortium name="The Broad Institute Genomics Platform"/>
            <consortium name="The Broad Institute Genome Sequencing Center for Infectious Disease"/>
            <person name="Wu L."/>
            <person name="Ma J."/>
        </authorList>
    </citation>
    <scope>NUCLEOTIDE SEQUENCE [LARGE SCALE GENOMIC DNA]</scope>
    <source>
        <strain evidence="8">JCM 31486</strain>
    </source>
</reference>
<dbReference type="Pfam" id="PF06271">
    <property type="entry name" value="RDD"/>
    <property type="match status" value="1"/>
</dbReference>
<comment type="caution">
    <text evidence="7">The sequence shown here is derived from an EMBL/GenBank/DDBJ whole genome shotgun (WGS) entry which is preliminary data.</text>
</comment>
<comment type="subcellular location">
    <subcellularLocation>
        <location evidence="1">Membrane</location>
        <topology evidence="1">Multi-pass membrane protein</topology>
    </subcellularLocation>
</comment>
<feature type="transmembrane region" description="Helical" evidence="5">
    <location>
        <begin position="6"/>
        <end position="26"/>
    </location>
</feature>
<dbReference type="EMBL" id="JBHTIS010000279">
    <property type="protein sequence ID" value="MFD1045373.1"/>
    <property type="molecule type" value="Genomic_DNA"/>
</dbReference>
<evidence type="ECO:0000313" key="8">
    <source>
        <dbReference type="Proteomes" id="UP001597045"/>
    </source>
</evidence>
<evidence type="ECO:0000256" key="4">
    <source>
        <dbReference type="ARBA" id="ARBA00023136"/>
    </source>
</evidence>
<proteinExistence type="predicted"/>
<evidence type="ECO:0000259" key="6">
    <source>
        <dbReference type="Pfam" id="PF06271"/>
    </source>
</evidence>
<evidence type="ECO:0000256" key="2">
    <source>
        <dbReference type="ARBA" id="ARBA00022692"/>
    </source>
</evidence>
<gene>
    <name evidence="7" type="ORF">ACFQ1S_07115</name>
</gene>
<dbReference type="InterPro" id="IPR010432">
    <property type="entry name" value="RDD"/>
</dbReference>
<keyword evidence="2 5" id="KW-0812">Transmembrane</keyword>
<dbReference type="Proteomes" id="UP001597045">
    <property type="component" value="Unassembled WGS sequence"/>
</dbReference>
<keyword evidence="4 5" id="KW-0472">Membrane</keyword>
<protein>
    <submittedName>
        <fullName evidence="7">RDD family protein</fullName>
    </submittedName>
</protein>
<evidence type="ECO:0000313" key="7">
    <source>
        <dbReference type="EMBL" id="MFD1045373.1"/>
    </source>
</evidence>
<keyword evidence="8" id="KW-1185">Reference proteome</keyword>
<feature type="transmembrane region" description="Helical" evidence="5">
    <location>
        <begin position="47"/>
        <end position="67"/>
    </location>
</feature>
<keyword evidence="3 5" id="KW-1133">Transmembrane helix</keyword>